<dbReference type="PROSITE" id="PS50181">
    <property type="entry name" value="FBOX"/>
    <property type="match status" value="1"/>
</dbReference>
<feature type="domain" description="F-box" evidence="1">
    <location>
        <begin position="46"/>
        <end position="95"/>
    </location>
</feature>
<evidence type="ECO:0000313" key="3">
    <source>
        <dbReference type="Proteomes" id="UP000483820"/>
    </source>
</evidence>
<dbReference type="GeneID" id="78777236"/>
<sequence length="381" mass="44132">MSLFKFFFCCSSSRNTALESSSVAEMSPSADSASELSNPESPTEHDAFILNMPDLVMREILKNLDILSIQKLRKVCHALREFIDYSKPDNNFFCIAIEMEADESRTNEITGRAFSRILHNSESEVYYKSNEIFFKYAEHNDGCEVTDKNWPWKKNIIEKNFIDAHTDDFLIPMLKNQKSLLDSLYLLPTIPKKSSLKNVEKFLDSVVQVLESRDRLLKVKFLAVCVVGQDQLMELLRCVDLKSLKVLQVFNAVDTENYEDLYLNFDILEGCETLFDLHVHKSTISSKLSSLAHILNLIVHMDNVHYEELLDFKERFIHSKNAHNAEIHYKEFPDKSRFLASLGFSDDSGHRWFFEMPDRLITIENKISSCFSFKSEKKIIS</sequence>
<protein>
    <recommendedName>
        <fullName evidence="1">F-box domain-containing protein</fullName>
    </recommendedName>
</protein>
<dbReference type="AlphaFoldDB" id="A0A6A5GI47"/>
<dbReference type="CDD" id="cd22150">
    <property type="entry name" value="F-box_CeFBXA-like"/>
    <property type="match status" value="1"/>
</dbReference>
<dbReference type="SUPFAM" id="SSF81383">
    <property type="entry name" value="F-box domain"/>
    <property type="match status" value="1"/>
</dbReference>
<reference evidence="2 3" key="1">
    <citation type="submission" date="2019-12" db="EMBL/GenBank/DDBJ databases">
        <title>Chromosome-level assembly of the Caenorhabditis remanei genome.</title>
        <authorList>
            <person name="Teterina A.A."/>
            <person name="Willis J.H."/>
            <person name="Phillips P.C."/>
        </authorList>
    </citation>
    <scope>NUCLEOTIDE SEQUENCE [LARGE SCALE GENOMIC DNA]</scope>
    <source>
        <strain evidence="2 3">PX506</strain>
        <tissue evidence="2">Whole organism</tissue>
    </source>
</reference>
<gene>
    <name evidence="2" type="ORF">GCK72_021433</name>
</gene>
<dbReference type="Pfam" id="PF00646">
    <property type="entry name" value="F-box"/>
    <property type="match status" value="1"/>
</dbReference>
<dbReference type="Pfam" id="PF01827">
    <property type="entry name" value="FTH"/>
    <property type="match status" value="1"/>
</dbReference>
<dbReference type="KEGG" id="crq:GCK72_021433"/>
<accession>A0A6A5GI47</accession>
<name>A0A6A5GI47_CAERE</name>
<dbReference type="EMBL" id="WUAV01000005">
    <property type="protein sequence ID" value="KAF1754868.1"/>
    <property type="molecule type" value="Genomic_DNA"/>
</dbReference>
<dbReference type="SMART" id="SM00256">
    <property type="entry name" value="FBOX"/>
    <property type="match status" value="1"/>
</dbReference>
<dbReference type="GO" id="GO:0045087">
    <property type="term" value="P:innate immune response"/>
    <property type="evidence" value="ECO:0007669"/>
    <property type="project" value="TreeGrafter"/>
</dbReference>
<evidence type="ECO:0000259" key="1">
    <source>
        <dbReference type="PROSITE" id="PS50181"/>
    </source>
</evidence>
<dbReference type="InterPro" id="IPR001810">
    <property type="entry name" value="F-box_dom"/>
</dbReference>
<dbReference type="PANTHER" id="PTHR23015:SF4">
    <property type="entry name" value="DUF38 DOMAIN-CONTAINING PROTEIN-RELATED"/>
    <property type="match status" value="1"/>
</dbReference>
<dbReference type="InterPro" id="IPR040161">
    <property type="entry name" value="FB224"/>
</dbReference>
<comment type="caution">
    <text evidence="2">The sequence shown here is derived from an EMBL/GenBank/DDBJ whole genome shotgun (WGS) entry which is preliminary data.</text>
</comment>
<dbReference type="InterPro" id="IPR002900">
    <property type="entry name" value="DUF38/FTH_CAE_spp"/>
</dbReference>
<organism evidence="2 3">
    <name type="scientific">Caenorhabditis remanei</name>
    <name type="common">Caenorhabditis vulgaris</name>
    <dbReference type="NCBI Taxonomy" id="31234"/>
    <lineage>
        <taxon>Eukaryota</taxon>
        <taxon>Metazoa</taxon>
        <taxon>Ecdysozoa</taxon>
        <taxon>Nematoda</taxon>
        <taxon>Chromadorea</taxon>
        <taxon>Rhabditida</taxon>
        <taxon>Rhabditina</taxon>
        <taxon>Rhabditomorpha</taxon>
        <taxon>Rhabditoidea</taxon>
        <taxon>Rhabditidae</taxon>
        <taxon>Peloderinae</taxon>
        <taxon>Caenorhabditis</taxon>
    </lineage>
</organism>
<dbReference type="Proteomes" id="UP000483820">
    <property type="component" value="Chromosome V"/>
</dbReference>
<dbReference type="PANTHER" id="PTHR23015">
    <property type="entry name" value="UNCHARACTERIZED C.ELEGANS PROTEIN"/>
    <property type="match status" value="1"/>
</dbReference>
<evidence type="ECO:0000313" key="2">
    <source>
        <dbReference type="EMBL" id="KAF1754868.1"/>
    </source>
</evidence>
<dbReference type="RefSeq" id="XP_053583174.1">
    <property type="nucleotide sequence ID" value="XM_053734261.1"/>
</dbReference>
<dbReference type="InterPro" id="IPR036047">
    <property type="entry name" value="F-box-like_dom_sf"/>
</dbReference>
<proteinExistence type="predicted"/>
<dbReference type="CTD" id="78777236"/>